<dbReference type="GO" id="GO:0030130">
    <property type="term" value="C:clathrin coat of trans-Golgi network vesicle"/>
    <property type="evidence" value="ECO:0007669"/>
    <property type="project" value="InterPro"/>
</dbReference>
<dbReference type="EMBL" id="JAOPGA020000434">
    <property type="protein sequence ID" value="KAL0478592.1"/>
    <property type="molecule type" value="Genomic_DNA"/>
</dbReference>
<dbReference type="GO" id="GO:0071439">
    <property type="term" value="C:clathrin complex"/>
    <property type="evidence" value="ECO:0007669"/>
    <property type="project" value="TreeGrafter"/>
</dbReference>
<gene>
    <name evidence="1" type="ORF">AKO1_008154</name>
</gene>
<evidence type="ECO:0000313" key="2">
    <source>
        <dbReference type="Proteomes" id="UP001431209"/>
    </source>
</evidence>
<keyword evidence="2" id="KW-1185">Reference proteome</keyword>
<dbReference type="PANTHER" id="PTHR10292">
    <property type="entry name" value="CLATHRIN HEAVY CHAIN RELATED"/>
    <property type="match status" value="1"/>
</dbReference>
<dbReference type="InterPro" id="IPR016025">
    <property type="entry name" value="Clathrin_H-chain_N"/>
</dbReference>
<dbReference type="GO" id="GO:0005198">
    <property type="term" value="F:structural molecule activity"/>
    <property type="evidence" value="ECO:0007669"/>
    <property type="project" value="InterPro"/>
</dbReference>
<accession>A0AAW2YMQ3</accession>
<dbReference type="PANTHER" id="PTHR10292:SF1">
    <property type="entry name" value="CLATHRIN HEAVY CHAIN"/>
    <property type="match status" value="1"/>
</dbReference>
<dbReference type="Gene3D" id="2.130.10.110">
    <property type="entry name" value="Clathrin heavy-chain terminal domain"/>
    <property type="match status" value="1"/>
</dbReference>
<sequence length="457" mass="50953">MIKGGERGAAPPQKIIPIEVKELFKLTDHEGITAQDVSFPTVAMDTDDLICVRAKIAGAEQQSTKRSIIVVDVQNNKTLVKTNAHADSAIVNINKKWLGLKMGPGVQIFDLNKGASVNMIDFSEKKQFPQLWKWIGPKTVAIVTNTSLHHWEIDESNKTGDLKEIFTRDVEETPSSVISYNTDPSKEAHIIISYAFGENNNVKGTGQLHHNGKTSKVDAHAAAFCNFKSLESSNAASELLLFTSHRTTNLDAKLIIQSLTAKRPQTKTCPFKLQTPEDFPFMIEVVERVGCVFVLSKFGMIYLFDIESGTLIHKQKITSGQDSVFCGCKYRADPQRKMLEGVICITKAGAVVGVQIDFKLLMSNLMRSNQQVIALKIASRMNLPNAEDLYWSHFDSLKSKKKTKEAIELVAKSPNGILRTQRAIDGFQQLGGETLMEYLQYLENRGIDFNDIEAKHY</sequence>
<dbReference type="SUPFAM" id="SSF48371">
    <property type="entry name" value="ARM repeat"/>
    <property type="match status" value="1"/>
</dbReference>
<organism evidence="1 2">
    <name type="scientific">Acrasis kona</name>
    <dbReference type="NCBI Taxonomy" id="1008807"/>
    <lineage>
        <taxon>Eukaryota</taxon>
        <taxon>Discoba</taxon>
        <taxon>Heterolobosea</taxon>
        <taxon>Tetramitia</taxon>
        <taxon>Eutetramitia</taxon>
        <taxon>Acrasidae</taxon>
        <taxon>Acrasis</taxon>
    </lineage>
</organism>
<dbReference type="AlphaFoldDB" id="A0AAW2YMQ3"/>
<comment type="caution">
    <text evidence="1">The sequence shown here is derived from an EMBL/GenBank/DDBJ whole genome shotgun (WGS) entry which is preliminary data.</text>
</comment>
<dbReference type="GO" id="GO:0030132">
    <property type="term" value="C:clathrin coat of coated pit"/>
    <property type="evidence" value="ECO:0007669"/>
    <property type="project" value="InterPro"/>
</dbReference>
<dbReference type="SUPFAM" id="SSF50989">
    <property type="entry name" value="Clathrin heavy-chain terminal domain"/>
    <property type="match status" value="1"/>
</dbReference>
<protein>
    <recommendedName>
        <fullName evidence="3">Clathrin heavy chain</fullName>
    </recommendedName>
</protein>
<reference evidence="1 2" key="1">
    <citation type="submission" date="2024-03" db="EMBL/GenBank/DDBJ databases">
        <title>The Acrasis kona genome and developmental transcriptomes reveal deep origins of eukaryotic multicellular pathways.</title>
        <authorList>
            <person name="Sheikh S."/>
            <person name="Fu C.-J."/>
            <person name="Brown M.W."/>
            <person name="Baldauf S.L."/>
        </authorList>
    </citation>
    <scope>NUCLEOTIDE SEQUENCE [LARGE SCALE GENOMIC DNA]</scope>
    <source>
        <strain evidence="1 2">ATCC MYA-3509</strain>
    </source>
</reference>
<dbReference type="GO" id="GO:0006898">
    <property type="term" value="P:receptor-mediated endocytosis"/>
    <property type="evidence" value="ECO:0007669"/>
    <property type="project" value="TreeGrafter"/>
</dbReference>
<dbReference type="GO" id="GO:0006886">
    <property type="term" value="P:intracellular protein transport"/>
    <property type="evidence" value="ECO:0007669"/>
    <property type="project" value="InterPro"/>
</dbReference>
<dbReference type="Proteomes" id="UP001431209">
    <property type="component" value="Unassembled WGS sequence"/>
</dbReference>
<evidence type="ECO:0000313" key="1">
    <source>
        <dbReference type="EMBL" id="KAL0478592.1"/>
    </source>
</evidence>
<dbReference type="InterPro" id="IPR016024">
    <property type="entry name" value="ARM-type_fold"/>
</dbReference>
<proteinExistence type="predicted"/>
<evidence type="ECO:0008006" key="3">
    <source>
        <dbReference type="Google" id="ProtNLM"/>
    </source>
</evidence>
<dbReference type="GO" id="GO:0032051">
    <property type="term" value="F:clathrin light chain binding"/>
    <property type="evidence" value="ECO:0007669"/>
    <property type="project" value="TreeGrafter"/>
</dbReference>
<dbReference type="Pfam" id="PF13838">
    <property type="entry name" value="Clathrin_H_link"/>
    <property type="match status" value="1"/>
</dbReference>
<name>A0AAW2YMQ3_9EUKA</name>